<dbReference type="AlphaFoldDB" id="A0A2X4VK73"/>
<dbReference type="KEGG" id="blen:NCTC4824_00466"/>
<sequence>MKKYFIIRILILLFYVACIWYGMKVRTNVGYIILIVGVILGLVLNYINYRVNFKGKFDQPKNKEN</sequence>
<evidence type="ECO:0000256" key="1">
    <source>
        <dbReference type="SAM" id="Phobius"/>
    </source>
</evidence>
<evidence type="ECO:0000313" key="2">
    <source>
        <dbReference type="EMBL" id="SQI52576.1"/>
    </source>
</evidence>
<dbReference type="RefSeq" id="WP_066142976.1">
    <property type="nucleotide sequence ID" value="NZ_CBCSGM010000002.1"/>
</dbReference>
<keyword evidence="3" id="KW-1185">Reference proteome</keyword>
<feature type="transmembrane region" description="Helical" evidence="1">
    <location>
        <begin position="5"/>
        <end position="23"/>
    </location>
</feature>
<evidence type="ECO:0000313" key="3">
    <source>
        <dbReference type="Proteomes" id="UP000249134"/>
    </source>
</evidence>
<protein>
    <submittedName>
        <fullName evidence="2">Uncharacterized protein</fullName>
    </submittedName>
</protein>
<gene>
    <name evidence="2" type="ORF">NCTC4824_00466</name>
</gene>
<dbReference type="Proteomes" id="UP000249134">
    <property type="component" value="Chromosome 1"/>
</dbReference>
<proteinExistence type="predicted"/>
<dbReference type="EMBL" id="LS483476">
    <property type="protein sequence ID" value="SQI52576.1"/>
    <property type="molecule type" value="Genomic_DNA"/>
</dbReference>
<keyword evidence="1" id="KW-1133">Transmembrane helix</keyword>
<organism evidence="2 3">
    <name type="scientific">Lederbergia lenta</name>
    <name type="common">Bacillus lentus</name>
    <dbReference type="NCBI Taxonomy" id="1467"/>
    <lineage>
        <taxon>Bacteria</taxon>
        <taxon>Bacillati</taxon>
        <taxon>Bacillota</taxon>
        <taxon>Bacilli</taxon>
        <taxon>Bacillales</taxon>
        <taxon>Bacillaceae</taxon>
        <taxon>Lederbergia</taxon>
    </lineage>
</organism>
<keyword evidence="1" id="KW-0472">Membrane</keyword>
<accession>A0A2X4VK73</accession>
<feature type="transmembrane region" description="Helical" evidence="1">
    <location>
        <begin position="29"/>
        <end position="47"/>
    </location>
</feature>
<reference evidence="2 3" key="1">
    <citation type="submission" date="2018-06" db="EMBL/GenBank/DDBJ databases">
        <authorList>
            <consortium name="Pathogen Informatics"/>
            <person name="Doyle S."/>
        </authorList>
    </citation>
    <scope>NUCLEOTIDE SEQUENCE [LARGE SCALE GENOMIC DNA]</scope>
    <source>
        <strain evidence="2 3">NCTC4824</strain>
    </source>
</reference>
<name>A0A2X4VK73_LEDLE</name>
<keyword evidence="1" id="KW-0812">Transmembrane</keyword>